<protein>
    <submittedName>
        <fullName evidence="3">SRPBCC family protein</fullName>
    </submittedName>
</protein>
<dbReference type="InterPro" id="IPR023393">
    <property type="entry name" value="START-like_dom_sf"/>
</dbReference>
<dbReference type="EMBL" id="CP089983">
    <property type="protein sequence ID" value="WXB09765.1"/>
    <property type="molecule type" value="Genomic_DNA"/>
</dbReference>
<dbReference type="InterPro" id="IPR013538">
    <property type="entry name" value="ASHA1/2-like_C"/>
</dbReference>
<dbReference type="SUPFAM" id="SSF55961">
    <property type="entry name" value="Bet v1-like"/>
    <property type="match status" value="1"/>
</dbReference>
<name>A0ABZ2LKV5_9BACT</name>
<dbReference type="CDD" id="cd08891">
    <property type="entry name" value="SRPBCC_CalC"/>
    <property type="match status" value="1"/>
</dbReference>
<dbReference type="RefSeq" id="WP_394839438.1">
    <property type="nucleotide sequence ID" value="NZ_CP089929.1"/>
</dbReference>
<evidence type="ECO:0000259" key="2">
    <source>
        <dbReference type="Pfam" id="PF08327"/>
    </source>
</evidence>
<keyword evidence="4" id="KW-1185">Reference proteome</keyword>
<comment type="similarity">
    <text evidence="1">Belongs to the AHA1 family.</text>
</comment>
<dbReference type="Pfam" id="PF08327">
    <property type="entry name" value="AHSA1"/>
    <property type="match status" value="1"/>
</dbReference>
<dbReference type="Proteomes" id="UP001374803">
    <property type="component" value="Chromosome"/>
</dbReference>
<accession>A0ABZ2LKV5</accession>
<evidence type="ECO:0000313" key="3">
    <source>
        <dbReference type="EMBL" id="WXB09765.1"/>
    </source>
</evidence>
<evidence type="ECO:0000313" key="4">
    <source>
        <dbReference type="Proteomes" id="UP001374803"/>
    </source>
</evidence>
<gene>
    <name evidence="3" type="ORF">LVJ94_21360</name>
</gene>
<reference evidence="3" key="1">
    <citation type="submission" date="2021-12" db="EMBL/GenBank/DDBJ databases">
        <title>Discovery of the Pendulisporaceae a myxobacterial family with distinct sporulation behavior and unique specialized metabolism.</title>
        <authorList>
            <person name="Garcia R."/>
            <person name="Popoff A."/>
            <person name="Bader C.D."/>
            <person name="Loehr J."/>
            <person name="Walesch S."/>
            <person name="Walt C."/>
            <person name="Boldt J."/>
            <person name="Bunk B."/>
            <person name="Haeckl F.J.F.P.J."/>
            <person name="Gunesch A.P."/>
            <person name="Birkelbach J."/>
            <person name="Nuebel U."/>
            <person name="Pietschmann T."/>
            <person name="Bach T."/>
            <person name="Mueller R."/>
        </authorList>
    </citation>
    <scope>NUCLEOTIDE SEQUENCE</scope>
    <source>
        <strain evidence="3">MSr11367</strain>
    </source>
</reference>
<feature type="domain" description="Activator of Hsp90 ATPase homologue 1/2-like C-terminal" evidence="2">
    <location>
        <begin position="21"/>
        <end position="142"/>
    </location>
</feature>
<organism evidence="3 4">
    <name type="scientific">Pendulispora rubella</name>
    <dbReference type="NCBI Taxonomy" id="2741070"/>
    <lineage>
        <taxon>Bacteria</taxon>
        <taxon>Pseudomonadati</taxon>
        <taxon>Myxococcota</taxon>
        <taxon>Myxococcia</taxon>
        <taxon>Myxococcales</taxon>
        <taxon>Sorangiineae</taxon>
        <taxon>Pendulisporaceae</taxon>
        <taxon>Pendulispora</taxon>
    </lineage>
</organism>
<proteinExistence type="inferred from homology"/>
<sequence>MASNTDSNDKNSVRKSILVNASQAVAWRVFTERMTTWWPLEHYKIGKAKAVEAVVEPRVGGRWYERGDDGSTCDWGSVLAWEPHTRLVLSWDISADWQYDPTLKTEIEVRFIAEGDDRTRIELEHRHLDRYGARRDEMHTVFDKSGDWGRILALFAHVAEG</sequence>
<evidence type="ECO:0000256" key="1">
    <source>
        <dbReference type="ARBA" id="ARBA00006817"/>
    </source>
</evidence>
<dbReference type="Gene3D" id="3.30.530.20">
    <property type="match status" value="1"/>
</dbReference>